<dbReference type="Pfam" id="PF00098">
    <property type="entry name" value="zf-CCHC"/>
    <property type="match status" value="1"/>
</dbReference>
<comment type="caution">
    <text evidence="4">The sequence shown here is derived from an EMBL/GenBank/DDBJ whole genome shotgun (WGS) entry which is preliminary data.</text>
</comment>
<dbReference type="InterPro" id="IPR001878">
    <property type="entry name" value="Znf_CCHC"/>
</dbReference>
<gene>
    <name evidence="4" type="ORF">WJX84_004178</name>
</gene>
<organism evidence="4 5">
    <name type="scientific">Apatococcus fuscideae</name>
    <dbReference type="NCBI Taxonomy" id="2026836"/>
    <lineage>
        <taxon>Eukaryota</taxon>
        <taxon>Viridiplantae</taxon>
        <taxon>Chlorophyta</taxon>
        <taxon>core chlorophytes</taxon>
        <taxon>Trebouxiophyceae</taxon>
        <taxon>Chlorellales</taxon>
        <taxon>Chlorellaceae</taxon>
        <taxon>Apatococcus</taxon>
    </lineage>
</organism>
<evidence type="ECO:0000313" key="5">
    <source>
        <dbReference type="Proteomes" id="UP001485043"/>
    </source>
</evidence>
<keyword evidence="1" id="KW-0479">Metal-binding</keyword>
<keyword evidence="1" id="KW-0862">Zinc</keyword>
<dbReference type="InterPro" id="IPR027417">
    <property type="entry name" value="P-loop_NTPase"/>
</dbReference>
<reference evidence="4 5" key="1">
    <citation type="journal article" date="2024" name="Nat. Commun.">
        <title>Phylogenomics reveals the evolutionary origins of lichenization in chlorophyte algae.</title>
        <authorList>
            <person name="Puginier C."/>
            <person name="Libourel C."/>
            <person name="Otte J."/>
            <person name="Skaloud P."/>
            <person name="Haon M."/>
            <person name="Grisel S."/>
            <person name="Petersen M."/>
            <person name="Berrin J.G."/>
            <person name="Delaux P.M."/>
            <person name="Dal Grande F."/>
            <person name="Keller J."/>
        </authorList>
    </citation>
    <scope>NUCLEOTIDE SEQUENCE [LARGE SCALE GENOMIC DNA]</scope>
    <source>
        <strain evidence="4 5">SAG 2523</strain>
    </source>
</reference>
<dbReference type="SUPFAM" id="SSF57756">
    <property type="entry name" value="Retrovirus zinc finger-like domains"/>
    <property type="match status" value="1"/>
</dbReference>
<dbReference type="Gene3D" id="4.10.60.10">
    <property type="entry name" value="Zinc finger, CCHC-type"/>
    <property type="match status" value="1"/>
</dbReference>
<dbReference type="GO" id="GO:0003676">
    <property type="term" value="F:nucleic acid binding"/>
    <property type="evidence" value="ECO:0007669"/>
    <property type="project" value="InterPro"/>
</dbReference>
<dbReference type="EMBL" id="JALJOV010000134">
    <property type="protein sequence ID" value="KAK9866782.1"/>
    <property type="molecule type" value="Genomic_DNA"/>
</dbReference>
<evidence type="ECO:0000259" key="3">
    <source>
        <dbReference type="PROSITE" id="PS50158"/>
    </source>
</evidence>
<keyword evidence="1" id="KW-0863">Zinc-finger</keyword>
<accession>A0AAW1TCV4</accession>
<feature type="region of interest" description="Disordered" evidence="2">
    <location>
        <begin position="194"/>
        <end position="525"/>
    </location>
</feature>
<feature type="compositionally biased region" description="Basic residues" evidence="2">
    <location>
        <begin position="359"/>
        <end position="378"/>
    </location>
</feature>
<evidence type="ECO:0000256" key="2">
    <source>
        <dbReference type="SAM" id="MobiDB-lite"/>
    </source>
</evidence>
<feature type="compositionally biased region" description="Acidic residues" evidence="2">
    <location>
        <begin position="402"/>
        <end position="412"/>
    </location>
</feature>
<feature type="compositionally biased region" description="Acidic residues" evidence="2">
    <location>
        <begin position="311"/>
        <end position="322"/>
    </location>
</feature>
<evidence type="ECO:0000313" key="4">
    <source>
        <dbReference type="EMBL" id="KAK9866782.1"/>
    </source>
</evidence>
<dbReference type="SMART" id="SM00343">
    <property type="entry name" value="ZnF_C2HC"/>
    <property type="match status" value="1"/>
</dbReference>
<proteinExistence type="predicted"/>
<feature type="compositionally biased region" description="Basic residues" evidence="2">
    <location>
        <begin position="444"/>
        <end position="459"/>
    </location>
</feature>
<dbReference type="Gene3D" id="3.40.50.300">
    <property type="entry name" value="P-loop containing nucleotide triphosphate hydrolases"/>
    <property type="match status" value="1"/>
</dbReference>
<feature type="compositionally biased region" description="Low complexity" evidence="2">
    <location>
        <begin position="413"/>
        <end position="424"/>
    </location>
</feature>
<keyword evidence="5" id="KW-1185">Reference proteome</keyword>
<feature type="region of interest" description="Disordered" evidence="2">
    <location>
        <begin position="610"/>
        <end position="641"/>
    </location>
</feature>
<dbReference type="GO" id="GO:0008270">
    <property type="term" value="F:zinc ion binding"/>
    <property type="evidence" value="ECO:0007669"/>
    <property type="project" value="UniProtKB-KW"/>
</dbReference>
<name>A0AAW1TCV4_9CHLO</name>
<evidence type="ECO:0000256" key="1">
    <source>
        <dbReference type="PROSITE-ProRule" id="PRU00047"/>
    </source>
</evidence>
<feature type="domain" description="CCHC-type" evidence="3">
    <location>
        <begin position="542"/>
        <end position="556"/>
    </location>
</feature>
<dbReference type="InterPro" id="IPR036875">
    <property type="entry name" value="Znf_CCHC_sf"/>
</dbReference>
<sequence>MGLPIEDCEVAGRLKAWVQQFKEENGGRKPQKQQLPPEIGKLYEMWQRAFKSQKPLEVAKTSEPFSPSSAAAVDCETSDSHVSASPQKGFGHQSPLAECTSRLHEPPQACAEAPGGPIAQPKLCLGKENTFAVRRQQLLAGASQWGKWHVVQSHGSQALCPSTSHSGCGEPTFLPRSAIIRQSRACRLQYLDRSDEEAPPPSREGPHDGSCSGSQAGRSSNAPDPLEPLTQALSSGEGQDDHGPDAGAFRRFSHRVALAPAPQYDEAGMDTDPGSGASGSSGEPHRLRMPRCNLVQEARGASADWQTGDAVAEDGEPADWDPEAPTLNPNPPLMRVLGGEGSSGESQGWGPDQHEPTKHPGRRRKSSTGRQPQRRGSQRGHAAAAQAGDGSTSPNDGSMEAAESEQGSDDGSDAGMSSDADGAPAPKPKRKRRTTKATVEKPAKKAKPAAKPAAPRKKAVAASAKPNGRGGNTNFVRHNFKGGGGGVKKFTNRPGAGRSRQSSRFPQSKPKRLRQAGDGADYMEGWEGNAGGGGGGARRGACFKCGEPGHWAANCPGAVEEQPPAQAEDSSDPDTAPLDLLNGPVPKSAPQLDAPLDSTLVYAASRKHRLPGTGLQPAIPAPLRGMQPSHNLAPSLDAPHASTCSAAGSAVPASLPCNESLHPSATTQAHAGDLIRATLGGLASTHGRRDEAALNLDAKGAIPTDSHEEVAAAAEEDSRVNWCGSGSEARLSELLHSVMGFRDFRGRQLEVIQRVLAGQSTLAVLPTGRQYPSRHALSVPQPCSCWTL</sequence>
<dbReference type="Proteomes" id="UP001485043">
    <property type="component" value="Unassembled WGS sequence"/>
</dbReference>
<dbReference type="PROSITE" id="PS50158">
    <property type="entry name" value="ZF_CCHC"/>
    <property type="match status" value="1"/>
</dbReference>
<feature type="compositionally biased region" description="Polar residues" evidence="2">
    <location>
        <begin position="211"/>
        <end position="222"/>
    </location>
</feature>
<feature type="region of interest" description="Disordered" evidence="2">
    <location>
        <begin position="556"/>
        <end position="593"/>
    </location>
</feature>
<dbReference type="AlphaFoldDB" id="A0AAW1TCV4"/>
<protein>
    <recommendedName>
        <fullName evidence="3">CCHC-type domain-containing protein</fullName>
    </recommendedName>
</protein>